<keyword evidence="4" id="KW-0119">Carbohydrate metabolism</keyword>
<dbReference type="Pfam" id="PF00544">
    <property type="entry name" value="Pectate_lyase_4"/>
    <property type="match status" value="1"/>
</dbReference>
<evidence type="ECO:0000313" key="8">
    <source>
        <dbReference type="Proteomes" id="UP000800035"/>
    </source>
</evidence>
<comment type="similarity">
    <text evidence="1 4">Belongs to the polysaccharide lyase 1 family.</text>
</comment>
<evidence type="ECO:0000259" key="6">
    <source>
        <dbReference type="SMART" id="SM00656"/>
    </source>
</evidence>
<evidence type="ECO:0000256" key="4">
    <source>
        <dbReference type="RuleBase" id="RU361173"/>
    </source>
</evidence>
<keyword evidence="3 4" id="KW-0456">Lyase</keyword>
<dbReference type="SMART" id="SM00656">
    <property type="entry name" value="Amb_all"/>
    <property type="match status" value="1"/>
</dbReference>
<dbReference type="Proteomes" id="UP000800035">
    <property type="component" value="Unassembled WGS sequence"/>
</dbReference>
<dbReference type="EMBL" id="ML976984">
    <property type="protein sequence ID" value="KAF1959509.1"/>
    <property type="molecule type" value="Genomic_DNA"/>
</dbReference>
<feature type="chain" id="PRO_5025441160" evidence="5">
    <location>
        <begin position="20"/>
        <end position="319"/>
    </location>
</feature>
<keyword evidence="2 5" id="KW-0732">Signal</keyword>
<gene>
    <name evidence="7" type="ORF">CC80DRAFT_466383</name>
</gene>
<protein>
    <submittedName>
        <fullName evidence="7">Pectin lyase-like protein</fullName>
    </submittedName>
</protein>
<dbReference type="InterPro" id="IPR002022">
    <property type="entry name" value="Pec_lyase"/>
</dbReference>
<evidence type="ECO:0000313" key="7">
    <source>
        <dbReference type="EMBL" id="KAF1959509.1"/>
    </source>
</evidence>
<keyword evidence="4" id="KW-0624">Polysaccharide degradation</keyword>
<dbReference type="GO" id="GO:0005576">
    <property type="term" value="C:extracellular region"/>
    <property type="evidence" value="ECO:0007669"/>
    <property type="project" value="UniProtKB-SubCell"/>
</dbReference>
<dbReference type="AlphaFoldDB" id="A0A6A5U6A8"/>
<dbReference type="Gene3D" id="2.160.20.10">
    <property type="entry name" value="Single-stranded right-handed beta-helix, Pectin lyase-like"/>
    <property type="match status" value="1"/>
</dbReference>
<dbReference type="PANTHER" id="PTHR31683">
    <property type="entry name" value="PECTATE LYASE 18-RELATED"/>
    <property type="match status" value="1"/>
</dbReference>
<dbReference type="InterPro" id="IPR012334">
    <property type="entry name" value="Pectin_lyas_fold"/>
</dbReference>
<keyword evidence="8" id="KW-1185">Reference proteome</keyword>
<feature type="domain" description="Pectate lyase" evidence="6">
    <location>
        <begin position="47"/>
        <end position="256"/>
    </location>
</feature>
<dbReference type="GO" id="GO:0030570">
    <property type="term" value="F:pectate lyase activity"/>
    <property type="evidence" value="ECO:0007669"/>
    <property type="project" value="InterPro"/>
</dbReference>
<reference evidence="7" key="1">
    <citation type="journal article" date="2020" name="Stud. Mycol.">
        <title>101 Dothideomycetes genomes: a test case for predicting lifestyles and emergence of pathogens.</title>
        <authorList>
            <person name="Haridas S."/>
            <person name="Albert R."/>
            <person name="Binder M."/>
            <person name="Bloem J."/>
            <person name="Labutti K."/>
            <person name="Salamov A."/>
            <person name="Andreopoulos B."/>
            <person name="Baker S."/>
            <person name="Barry K."/>
            <person name="Bills G."/>
            <person name="Bluhm B."/>
            <person name="Cannon C."/>
            <person name="Castanera R."/>
            <person name="Culley D."/>
            <person name="Daum C."/>
            <person name="Ezra D."/>
            <person name="Gonzalez J."/>
            <person name="Henrissat B."/>
            <person name="Kuo A."/>
            <person name="Liang C."/>
            <person name="Lipzen A."/>
            <person name="Lutzoni F."/>
            <person name="Magnuson J."/>
            <person name="Mondo S."/>
            <person name="Nolan M."/>
            <person name="Ohm R."/>
            <person name="Pangilinan J."/>
            <person name="Park H.-J."/>
            <person name="Ramirez L."/>
            <person name="Alfaro M."/>
            <person name="Sun H."/>
            <person name="Tritt A."/>
            <person name="Yoshinaga Y."/>
            <person name="Zwiers L.-H."/>
            <person name="Turgeon B."/>
            <person name="Goodwin S."/>
            <person name="Spatafora J."/>
            <person name="Crous P."/>
            <person name="Grigoriev I."/>
        </authorList>
    </citation>
    <scope>NUCLEOTIDE SEQUENCE</scope>
    <source>
        <strain evidence="7">CBS 675.92</strain>
    </source>
</reference>
<name>A0A6A5U6A8_9PLEO</name>
<evidence type="ECO:0000256" key="2">
    <source>
        <dbReference type="ARBA" id="ARBA00022729"/>
    </source>
</evidence>
<dbReference type="OrthoDB" id="1637350at2759"/>
<accession>A0A6A5U6A8</accession>
<dbReference type="InterPro" id="IPR011050">
    <property type="entry name" value="Pectin_lyase_fold/virulence"/>
</dbReference>
<dbReference type="SUPFAM" id="SSF51126">
    <property type="entry name" value="Pectin lyase-like"/>
    <property type="match status" value="1"/>
</dbReference>
<organism evidence="7 8">
    <name type="scientific">Byssothecium circinans</name>
    <dbReference type="NCBI Taxonomy" id="147558"/>
    <lineage>
        <taxon>Eukaryota</taxon>
        <taxon>Fungi</taxon>
        <taxon>Dikarya</taxon>
        <taxon>Ascomycota</taxon>
        <taxon>Pezizomycotina</taxon>
        <taxon>Dothideomycetes</taxon>
        <taxon>Pleosporomycetidae</taxon>
        <taxon>Pleosporales</taxon>
        <taxon>Massarineae</taxon>
        <taxon>Massarinaceae</taxon>
        <taxon>Byssothecium</taxon>
    </lineage>
</organism>
<dbReference type="InterPro" id="IPR045032">
    <property type="entry name" value="PEL"/>
</dbReference>
<dbReference type="GO" id="GO:0000272">
    <property type="term" value="P:polysaccharide catabolic process"/>
    <property type="evidence" value="ECO:0007669"/>
    <property type="project" value="UniProtKB-KW"/>
</dbReference>
<dbReference type="PANTHER" id="PTHR31683:SF18">
    <property type="entry name" value="PECTATE LYASE 21-RELATED"/>
    <property type="match status" value="1"/>
</dbReference>
<evidence type="ECO:0000256" key="1">
    <source>
        <dbReference type="ARBA" id="ARBA00010980"/>
    </source>
</evidence>
<comment type="subcellular location">
    <subcellularLocation>
        <location evidence="4">Secreted</location>
    </subcellularLocation>
</comment>
<keyword evidence="4" id="KW-0964">Secreted</keyword>
<feature type="signal peptide" evidence="5">
    <location>
        <begin position="1"/>
        <end position="19"/>
    </location>
</feature>
<proteinExistence type="inferred from homology"/>
<evidence type="ECO:0000256" key="5">
    <source>
        <dbReference type="SAM" id="SignalP"/>
    </source>
</evidence>
<evidence type="ECO:0000256" key="3">
    <source>
        <dbReference type="ARBA" id="ARBA00023239"/>
    </source>
</evidence>
<sequence length="319" mass="33587">MRFTPIAAAALTATSTVYASPLHARAAAVDELVGYAEGTTGGGSAGNGTTVTSCEQLTTAAKTGGVIKVKGTLKGCGIVKLTSNTSVLGVGSDAVIEDGGFQIRKAENVIIRNIKFHLPPTGKDLVDIDASTKVWVDHCDFSSAGLTGSKDTYDGALDAKHGSDLLTFSWNKFHDHWKVALAGHSDSNTAEDKGKLHITYHHNHWTKCSSRLPSIRFGTGHIYSSCYVDNITSGVHSRMGAQVLVEASSFTNTSRAIITNLDSEEDGLATSRDNVFDAASEVSITREASLTVPYKYTVDPADGVCAIVEKSAGVGVVTF</sequence>